<evidence type="ECO:0000313" key="3">
    <source>
        <dbReference type="Proteomes" id="UP000284731"/>
    </source>
</evidence>
<dbReference type="GO" id="GO:0003677">
    <property type="term" value="F:DNA binding"/>
    <property type="evidence" value="ECO:0007669"/>
    <property type="project" value="InterPro"/>
</dbReference>
<reference evidence="2 3" key="1">
    <citation type="submission" date="2018-08" db="EMBL/GenBank/DDBJ databases">
        <title>A genome reference for cultivated species of the human gut microbiota.</title>
        <authorList>
            <person name="Zou Y."/>
            <person name="Xue W."/>
            <person name="Luo G."/>
        </authorList>
    </citation>
    <scope>NUCLEOTIDE SEQUENCE [LARGE SCALE GENOMIC DNA]</scope>
    <source>
        <strain evidence="2 3">AF18-46</strain>
    </source>
</reference>
<dbReference type="PANTHER" id="PTHR37299:SF1">
    <property type="entry name" value="STAGE 0 SPORULATION PROTEIN A HOMOLOG"/>
    <property type="match status" value="1"/>
</dbReference>
<dbReference type="Gene3D" id="2.40.50.1020">
    <property type="entry name" value="LytTr DNA-binding domain"/>
    <property type="match status" value="1"/>
</dbReference>
<protein>
    <submittedName>
        <fullName evidence="2">LytTR family transcriptional regulator</fullName>
    </submittedName>
</protein>
<name>A0A412PH74_9FIRM</name>
<dbReference type="GO" id="GO:0000156">
    <property type="term" value="F:phosphorelay response regulator activity"/>
    <property type="evidence" value="ECO:0007669"/>
    <property type="project" value="InterPro"/>
</dbReference>
<proteinExistence type="predicted"/>
<dbReference type="EMBL" id="QRWX01000001">
    <property type="protein sequence ID" value="RGT57526.1"/>
    <property type="molecule type" value="Genomic_DNA"/>
</dbReference>
<comment type="caution">
    <text evidence="2">The sequence shown here is derived from an EMBL/GenBank/DDBJ whole genome shotgun (WGS) entry which is preliminary data.</text>
</comment>
<dbReference type="PROSITE" id="PS50930">
    <property type="entry name" value="HTH_LYTTR"/>
    <property type="match status" value="1"/>
</dbReference>
<dbReference type="PANTHER" id="PTHR37299">
    <property type="entry name" value="TRANSCRIPTIONAL REGULATOR-RELATED"/>
    <property type="match status" value="1"/>
</dbReference>
<dbReference type="Pfam" id="PF04397">
    <property type="entry name" value="LytTR"/>
    <property type="match status" value="1"/>
</dbReference>
<feature type="domain" description="HTH LytTR-type" evidence="1">
    <location>
        <begin position="41"/>
        <end position="144"/>
    </location>
</feature>
<organism evidence="2 3">
    <name type="scientific">Solobacterium moorei</name>
    <dbReference type="NCBI Taxonomy" id="102148"/>
    <lineage>
        <taxon>Bacteria</taxon>
        <taxon>Bacillati</taxon>
        <taxon>Bacillota</taxon>
        <taxon>Erysipelotrichia</taxon>
        <taxon>Erysipelotrichales</taxon>
        <taxon>Erysipelotrichaceae</taxon>
        <taxon>Solobacterium</taxon>
    </lineage>
</organism>
<evidence type="ECO:0000313" key="2">
    <source>
        <dbReference type="EMBL" id="RGT57526.1"/>
    </source>
</evidence>
<sequence length="144" mass="16612">MKVNVELSKEFSPPHVTIYADVITDEVQRVIDLLDSNDIPLIVQRENQMIVLKAEEIYMIRVEGGDTVIYTENERYYSRRRLYEILNQIGTGFMQISKQTVINLSCIKSIETGFSGTLLLKLKNGSSDYVSRKYLPDLKRYLGI</sequence>
<dbReference type="SMART" id="SM00850">
    <property type="entry name" value="LytTR"/>
    <property type="match status" value="1"/>
</dbReference>
<evidence type="ECO:0000259" key="1">
    <source>
        <dbReference type="PROSITE" id="PS50930"/>
    </source>
</evidence>
<accession>A0A412PH74</accession>
<dbReference type="AlphaFoldDB" id="A0A412PH74"/>
<gene>
    <name evidence="2" type="ORF">DWX20_00305</name>
</gene>
<dbReference type="RefSeq" id="WP_118764047.1">
    <property type="nucleotide sequence ID" value="NZ_CABJCF010000001.1"/>
</dbReference>
<dbReference type="Proteomes" id="UP000284731">
    <property type="component" value="Unassembled WGS sequence"/>
</dbReference>
<dbReference type="InterPro" id="IPR046947">
    <property type="entry name" value="LytR-like"/>
</dbReference>
<dbReference type="InterPro" id="IPR007492">
    <property type="entry name" value="LytTR_DNA-bd_dom"/>
</dbReference>